<dbReference type="PANTHER" id="PTHR13096:SF9">
    <property type="entry name" value="BIFUNCTIONAL LYSINE-SPECIFIC DEMETHYLASE AND HISTIDYL-HYDROXYLASE"/>
    <property type="match status" value="1"/>
</dbReference>
<evidence type="ECO:0000313" key="5">
    <source>
        <dbReference type="EMBL" id="ANP72389.1"/>
    </source>
</evidence>
<reference evidence="5 6" key="1">
    <citation type="submission" date="2016-06" db="EMBL/GenBank/DDBJ databases">
        <title>Genome sequencing of Cryobacterium arcticum PAMC 27867.</title>
        <authorList>
            <person name="Lee J."/>
            <person name="Kim O.-S."/>
        </authorList>
    </citation>
    <scope>NUCLEOTIDE SEQUENCE [LARGE SCALE GENOMIC DNA]</scope>
    <source>
        <strain evidence="5 6">PAMC 27867</strain>
    </source>
</reference>
<dbReference type="Gene3D" id="2.60.120.650">
    <property type="entry name" value="Cupin"/>
    <property type="match status" value="1"/>
</dbReference>
<dbReference type="GO" id="GO:0046872">
    <property type="term" value="F:metal ion binding"/>
    <property type="evidence" value="ECO:0007669"/>
    <property type="project" value="UniProtKB-KW"/>
</dbReference>
<dbReference type="AlphaFoldDB" id="A0A1B1BIF2"/>
<dbReference type="OrthoDB" id="9764016at2"/>
<dbReference type="Proteomes" id="UP000092582">
    <property type="component" value="Chromosome 1"/>
</dbReference>
<proteinExistence type="predicted"/>
<dbReference type="InterPro" id="IPR003347">
    <property type="entry name" value="JmjC_dom"/>
</dbReference>
<feature type="domain" description="JmjC" evidence="4">
    <location>
        <begin position="110"/>
        <end position="257"/>
    </location>
</feature>
<dbReference type="PROSITE" id="PS51184">
    <property type="entry name" value="JMJC"/>
    <property type="match status" value="1"/>
</dbReference>
<dbReference type="InterPro" id="IPR039994">
    <property type="entry name" value="NO66-like"/>
</dbReference>
<dbReference type="RefSeq" id="WP_066594835.1">
    <property type="nucleotide sequence ID" value="NZ_CP016282.1"/>
</dbReference>
<dbReference type="PANTHER" id="PTHR13096">
    <property type="entry name" value="MINA53 MYC INDUCED NUCLEAR ANTIGEN"/>
    <property type="match status" value="1"/>
</dbReference>
<dbReference type="Pfam" id="PF08007">
    <property type="entry name" value="JmjC_2"/>
    <property type="match status" value="1"/>
</dbReference>
<dbReference type="PATRIC" id="fig|670052.7.peg.1487"/>
<keyword evidence="6" id="KW-1185">Reference proteome</keyword>
<keyword evidence="2" id="KW-0479">Metal-binding</keyword>
<gene>
    <name evidence="5" type="ORF">PA27867_1432</name>
</gene>
<dbReference type="STRING" id="670052.PA27867_1432"/>
<evidence type="ECO:0000256" key="1">
    <source>
        <dbReference type="ARBA" id="ARBA00001954"/>
    </source>
</evidence>
<evidence type="ECO:0000313" key="6">
    <source>
        <dbReference type="Proteomes" id="UP000092582"/>
    </source>
</evidence>
<organism evidence="5 6">
    <name type="scientific">Cryobacterium arcticum</name>
    <dbReference type="NCBI Taxonomy" id="670052"/>
    <lineage>
        <taxon>Bacteria</taxon>
        <taxon>Bacillati</taxon>
        <taxon>Actinomycetota</taxon>
        <taxon>Actinomycetes</taxon>
        <taxon>Micrococcales</taxon>
        <taxon>Microbacteriaceae</taxon>
        <taxon>Cryobacterium</taxon>
    </lineage>
</organism>
<dbReference type="SMART" id="SM00558">
    <property type="entry name" value="JmjC"/>
    <property type="match status" value="1"/>
</dbReference>
<dbReference type="GO" id="GO:0051864">
    <property type="term" value="F:histone H3K36 demethylase activity"/>
    <property type="evidence" value="ECO:0007669"/>
    <property type="project" value="TreeGrafter"/>
</dbReference>
<evidence type="ECO:0000259" key="4">
    <source>
        <dbReference type="PROSITE" id="PS51184"/>
    </source>
</evidence>
<accession>A0A1B1BIF2</accession>
<protein>
    <submittedName>
        <fullName evidence="5">Cupin family protein</fullName>
    </submittedName>
</protein>
<comment type="cofactor">
    <cofactor evidence="1">
        <name>Fe(2+)</name>
        <dbReference type="ChEBI" id="CHEBI:29033"/>
    </cofactor>
</comment>
<keyword evidence="3" id="KW-0408">Iron</keyword>
<dbReference type="KEGG" id="cart:PA27867_1432"/>
<name>A0A1B1BIF2_9MICO</name>
<evidence type="ECO:0000256" key="2">
    <source>
        <dbReference type="ARBA" id="ARBA00022723"/>
    </source>
</evidence>
<sequence length="415" mass="43940">MSAGQRGPSDRPALARLLPISPDAFAAEYWDQTALFTRAAELGDGLGDLFSADAVDDLVTRRGLRTPFARMARAGVLLDPARYTAPGGLGAEIADQVSADKVLDELSGGATLVLQGLHRTWPPLAEFARALAADLGHPVQVNAYITPAAERGFDPHYDVHDVFVIQVQGEKRWRIHPPVHARPLRDQPWTGYRAAVEGAAEKVPAIDEVFRPGDVLYLPRGWIHSATALGGTSIHLTIGVAALTRHDVLREALASATADETLRAALPVGVDLTDAATVAALVSAAVDDLTRYAHGEHHDLGDTVGRRLHTRVRDSARPEPIAPLATSAAAAALHEATTVSLRRQLDARLDHGTDAGTVSLVLPDKRVTLPAEASDALAQVLTGQTTQAGGLAGLDSASSLVVARRLVREGVLVVR</sequence>
<dbReference type="SUPFAM" id="SSF51197">
    <property type="entry name" value="Clavaminate synthase-like"/>
    <property type="match status" value="1"/>
</dbReference>
<dbReference type="EMBL" id="CP016282">
    <property type="protein sequence ID" value="ANP72389.1"/>
    <property type="molecule type" value="Genomic_DNA"/>
</dbReference>
<evidence type="ECO:0000256" key="3">
    <source>
        <dbReference type="ARBA" id="ARBA00023004"/>
    </source>
</evidence>
<dbReference type="GO" id="GO:0032453">
    <property type="term" value="F:histone H3K4 demethylase activity"/>
    <property type="evidence" value="ECO:0007669"/>
    <property type="project" value="TreeGrafter"/>
</dbReference>